<reference evidence="2 3" key="1">
    <citation type="submission" date="2014-05" db="EMBL/GenBank/DDBJ databases">
        <authorList>
            <person name="Sibley D."/>
            <person name="Venepally P."/>
            <person name="Karamycheva S."/>
            <person name="Hadjithomas M."/>
            <person name="Khan A."/>
            <person name="Brunk B."/>
            <person name="Roos D."/>
            <person name="Caler E."/>
            <person name="Lorenzi H."/>
        </authorList>
    </citation>
    <scope>NUCLEOTIDE SEQUENCE [LARGE SCALE GENOMIC DNA]</scope>
    <source>
        <strain evidence="2 3">RUB</strain>
    </source>
</reference>
<name>A0A086LN65_TOXGO</name>
<sequence length="227" mass="25733">MRETADGDRGDEEEGGGETAMRREREEVTDKSGEQQEDGQRETPAPDDAPFRRERRSDRRREEDKNEFDEAEVVRETESRTRKKRQASEEGNEKRQIELRPLKQEVPQAPAARADANVSKRENVRVRQSSREPPIRGEKELKDTGLSRLGPRDYVSPVSFESHCWNQKELVIHPVPSLALPDLLDVARVSGDRLPALRASLSTQGEAIWDFSPSLRSSSGIVLSSTF</sequence>
<feature type="compositionally biased region" description="Basic and acidic residues" evidence="1">
    <location>
        <begin position="72"/>
        <end position="103"/>
    </location>
</feature>
<evidence type="ECO:0000313" key="3">
    <source>
        <dbReference type="Proteomes" id="UP000028834"/>
    </source>
</evidence>
<accession>A0A086LN65</accession>
<protein>
    <submittedName>
        <fullName evidence="2">Uncharacterized protein</fullName>
    </submittedName>
</protein>
<feature type="compositionally biased region" description="Basic and acidic residues" evidence="1">
    <location>
        <begin position="118"/>
        <end position="139"/>
    </location>
</feature>
<feature type="region of interest" description="Disordered" evidence="1">
    <location>
        <begin position="1"/>
        <end position="139"/>
    </location>
</feature>
<organism evidence="2 3">
    <name type="scientific">Toxoplasma gondii RUB</name>
    <dbReference type="NCBI Taxonomy" id="935652"/>
    <lineage>
        <taxon>Eukaryota</taxon>
        <taxon>Sar</taxon>
        <taxon>Alveolata</taxon>
        <taxon>Apicomplexa</taxon>
        <taxon>Conoidasida</taxon>
        <taxon>Coccidia</taxon>
        <taxon>Eucoccidiorida</taxon>
        <taxon>Eimeriorina</taxon>
        <taxon>Sarcocystidae</taxon>
        <taxon>Toxoplasma</taxon>
    </lineage>
</organism>
<dbReference type="EMBL" id="AFYV02002644">
    <property type="protein sequence ID" value="KFG58083.1"/>
    <property type="molecule type" value="Genomic_DNA"/>
</dbReference>
<evidence type="ECO:0000313" key="2">
    <source>
        <dbReference type="EMBL" id="KFG58083.1"/>
    </source>
</evidence>
<dbReference type="VEuPathDB" id="ToxoDB:TGRUB_433120"/>
<feature type="compositionally biased region" description="Basic and acidic residues" evidence="1">
    <location>
        <begin position="20"/>
        <end position="41"/>
    </location>
</feature>
<dbReference type="AlphaFoldDB" id="A0A086LN65"/>
<feature type="compositionally biased region" description="Basic and acidic residues" evidence="1">
    <location>
        <begin position="49"/>
        <end position="64"/>
    </location>
</feature>
<gene>
    <name evidence="2" type="ORF">TGRUB_433120</name>
</gene>
<dbReference type="Proteomes" id="UP000028834">
    <property type="component" value="Unassembled WGS sequence"/>
</dbReference>
<comment type="caution">
    <text evidence="2">The sequence shown here is derived from an EMBL/GenBank/DDBJ whole genome shotgun (WGS) entry which is preliminary data.</text>
</comment>
<evidence type="ECO:0000256" key="1">
    <source>
        <dbReference type="SAM" id="MobiDB-lite"/>
    </source>
</evidence>
<proteinExistence type="predicted"/>